<keyword evidence="1" id="KW-0902">Two-component regulatory system</keyword>
<dbReference type="SMART" id="SM00850">
    <property type="entry name" value="LytTR"/>
    <property type="match status" value="1"/>
</dbReference>
<evidence type="ECO:0000259" key="5">
    <source>
        <dbReference type="PROSITE" id="PS50930"/>
    </source>
</evidence>
<dbReference type="InterPro" id="IPR001789">
    <property type="entry name" value="Sig_transdc_resp-reg_receiver"/>
</dbReference>
<dbReference type="Pfam" id="PF00072">
    <property type="entry name" value="Response_reg"/>
    <property type="match status" value="1"/>
</dbReference>
<dbReference type="Gene3D" id="3.40.50.2300">
    <property type="match status" value="1"/>
</dbReference>
<dbReference type="InterPro" id="IPR011006">
    <property type="entry name" value="CheY-like_superfamily"/>
</dbReference>
<keyword evidence="2" id="KW-0238">DNA-binding</keyword>
<dbReference type="InterPro" id="IPR039420">
    <property type="entry name" value="WalR-like"/>
</dbReference>
<dbReference type="Gene3D" id="2.40.50.1020">
    <property type="entry name" value="LytTr DNA-binding domain"/>
    <property type="match status" value="1"/>
</dbReference>
<feature type="domain" description="Response regulatory" evidence="4">
    <location>
        <begin position="2"/>
        <end position="117"/>
    </location>
</feature>
<evidence type="ECO:0000259" key="4">
    <source>
        <dbReference type="PROSITE" id="PS50110"/>
    </source>
</evidence>
<dbReference type="SMART" id="SM00448">
    <property type="entry name" value="REC"/>
    <property type="match status" value="1"/>
</dbReference>
<dbReference type="PANTHER" id="PTHR48111:SF69">
    <property type="entry name" value="RESPONSE REGULATOR RECEIVER"/>
    <property type="match status" value="1"/>
</dbReference>
<proteinExistence type="predicted"/>
<dbReference type="Pfam" id="PF04397">
    <property type="entry name" value="LytTR"/>
    <property type="match status" value="1"/>
</dbReference>
<dbReference type="Proteomes" id="UP001597337">
    <property type="component" value="Unassembled WGS sequence"/>
</dbReference>
<protein>
    <submittedName>
        <fullName evidence="6">LytR/AlgR family response regulator transcription factor</fullName>
    </submittedName>
</protein>
<reference evidence="7" key="1">
    <citation type="journal article" date="2019" name="Int. J. Syst. Evol. Microbiol.">
        <title>The Global Catalogue of Microorganisms (GCM) 10K type strain sequencing project: providing services to taxonomists for standard genome sequencing and annotation.</title>
        <authorList>
            <consortium name="The Broad Institute Genomics Platform"/>
            <consortium name="The Broad Institute Genome Sequencing Center for Infectious Disease"/>
            <person name="Wu L."/>
            <person name="Ma J."/>
        </authorList>
    </citation>
    <scope>NUCLEOTIDE SEQUENCE [LARGE SCALE GENOMIC DNA]</scope>
    <source>
        <strain evidence="7">KACC 12597</strain>
    </source>
</reference>
<dbReference type="PROSITE" id="PS50110">
    <property type="entry name" value="RESPONSE_REGULATORY"/>
    <property type="match status" value="1"/>
</dbReference>
<evidence type="ECO:0000256" key="1">
    <source>
        <dbReference type="ARBA" id="ARBA00023012"/>
    </source>
</evidence>
<dbReference type="PROSITE" id="PS50930">
    <property type="entry name" value="HTH_LYTTR"/>
    <property type="match status" value="1"/>
</dbReference>
<evidence type="ECO:0000256" key="3">
    <source>
        <dbReference type="PROSITE-ProRule" id="PRU00169"/>
    </source>
</evidence>
<keyword evidence="7" id="KW-1185">Reference proteome</keyword>
<organism evidence="6 7">
    <name type="scientific">Thiorhodococcus fuscus</name>
    <dbReference type="NCBI Taxonomy" id="527200"/>
    <lineage>
        <taxon>Bacteria</taxon>
        <taxon>Pseudomonadati</taxon>
        <taxon>Pseudomonadota</taxon>
        <taxon>Gammaproteobacteria</taxon>
        <taxon>Chromatiales</taxon>
        <taxon>Chromatiaceae</taxon>
        <taxon>Thiorhodococcus</taxon>
    </lineage>
</organism>
<dbReference type="SUPFAM" id="SSF52172">
    <property type="entry name" value="CheY-like"/>
    <property type="match status" value="1"/>
</dbReference>
<gene>
    <name evidence="6" type="ORF">ACFSJC_15595</name>
</gene>
<feature type="domain" description="HTH LytTR-type" evidence="5">
    <location>
        <begin position="143"/>
        <end position="247"/>
    </location>
</feature>
<keyword evidence="3" id="KW-0597">Phosphoprotein</keyword>
<sequence length="253" mass="28835">MKIFVVDDDSPTRKRIRQLLAKTDGRHEFAGEASDGWEAIARCRVQPVDLVFLDTQMPGLSGFEAAHHLAKLDKPPTVVLMTSEQPLPPQTNGYEIAGCLCKPVRPERLEEILQVASQSLAAHHTQEPSHDCPMTYPTRRGRITAQYRGRMRSVDLSDIIYLRADQKYVTVRHLGGELLVDESLRSLEQEFPDLFVRIHRNALVARSRFHGLEKDPNGATSVRLRDCQDRLSVSRRHLAEVRRWLSQRDRQAG</sequence>
<evidence type="ECO:0000313" key="7">
    <source>
        <dbReference type="Proteomes" id="UP001597337"/>
    </source>
</evidence>
<feature type="modified residue" description="4-aspartylphosphate" evidence="3">
    <location>
        <position position="54"/>
    </location>
</feature>
<evidence type="ECO:0000256" key="2">
    <source>
        <dbReference type="ARBA" id="ARBA00023125"/>
    </source>
</evidence>
<dbReference type="RefSeq" id="WP_386028023.1">
    <property type="nucleotide sequence ID" value="NZ_JBHUHX010000047.1"/>
</dbReference>
<comment type="caution">
    <text evidence="6">The sequence shown here is derived from an EMBL/GenBank/DDBJ whole genome shotgun (WGS) entry which is preliminary data.</text>
</comment>
<dbReference type="PANTHER" id="PTHR48111">
    <property type="entry name" value="REGULATOR OF RPOS"/>
    <property type="match status" value="1"/>
</dbReference>
<evidence type="ECO:0000313" key="6">
    <source>
        <dbReference type="EMBL" id="MFD2113273.1"/>
    </source>
</evidence>
<dbReference type="InterPro" id="IPR007492">
    <property type="entry name" value="LytTR_DNA-bd_dom"/>
</dbReference>
<name>A0ABW4YCB2_9GAMM</name>
<accession>A0ABW4YCB2</accession>
<dbReference type="EMBL" id="JBHUHX010000047">
    <property type="protein sequence ID" value="MFD2113273.1"/>
    <property type="molecule type" value="Genomic_DNA"/>
</dbReference>